<reference evidence="3 4" key="1">
    <citation type="submission" date="2021-07" db="EMBL/GenBank/DDBJ databases">
        <title>Sphingomonas sp.</title>
        <authorList>
            <person name="Feng G."/>
            <person name="Li J."/>
            <person name="Pan M."/>
        </authorList>
    </citation>
    <scope>NUCLEOTIDE SEQUENCE [LARGE SCALE GENOMIC DNA]</scope>
    <source>
        <strain evidence="3 4">RRHST34</strain>
    </source>
</reference>
<dbReference type="PANTHER" id="PTHR30203:SF24">
    <property type="entry name" value="BLR4935 PROTEIN"/>
    <property type="match status" value="1"/>
</dbReference>
<accession>A0ABS7BNY4</accession>
<keyword evidence="2" id="KW-0732">Signal</keyword>
<dbReference type="Proteomes" id="UP000759103">
    <property type="component" value="Unassembled WGS sequence"/>
</dbReference>
<proteinExistence type="inferred from homology"/>
<keyword evidence="4" id="KW-1185">Reference proteome</keyword>
<organism evidence="3 4">
    <name type="scientific">Sphingomonas citri</name>
    <dbReference type="NCBI Taxonomy" id="2862499"/>
    <lineage>
        <taxon>Bacteria</taxon>
        <taxon>Pseudomonadati</taxon>
        <taxon>Pseudomonadota</taxon>
        <taxon>Alphaproteobacteria</taxon>
        <taxon>Sphingomonadales</taxon>
        <taxon>Sphingomonadaceae</taxon>
        <taxon>Sphingomonas</taxon>
    </lineage>
</organism>
<dbReference type="SUPFAM" id="SSF56954">
    <property type="entry name" value="Outer membrane efflux proteins (OEP)"/>
    <property type="match status" value="1"/>
</dbReference>
<dbReference type="Gene3D" id="1.20.1600.10">
    <property type="entry name" value="Outer membrane efflux proteins (OEP)"/>
    <property type="match status" value="1"/>
</dbReference>
<dbReference type="RefSeq" id="WP_219748724.1">
    <property type="nucleotide sequence ID" value="NZ_JAHXZN010000003.1"/>
</dbReference>
<dbReference type="EMBL" id="JAHXZN010000003">
    <property type="protein sequence ID" value="MBW6531329.1"/>
    <property type="molecule type" value="Genomic_DNA"/>
</dbReference>
<dbReference type="InterPro" id="IPR010131">
    <property type="entry name" value="MdtP/NodT-like"/>
</dbReference>
<dbReference type="InterPro" id="IPR003423">
    <property type="entry name" value="OMP_efflux"/>
</dbReference>
<evidence type="ECO:0000256" key="2">
    <source>
        <dbReference type="SAM" id="SignalP"/>
    </source>
</evidence>
<dbReference type="PANTHER" id="PTHR30203">
    <property type="entry name" value="OUTER MEMBRANE CATION EFFLUX PROTEIN"/>
    <property type="match status" value="1"/>
</dbReference>
<feature type="chain" id="PRO_5047173510" evidence="2">
    <location>
        <begin position="26"/>
        <end position="426"/>
    </location>
</feature>
<dbReference type="Pfam" id="PF02321">
    <property type="entry name" value="OEP"/>
    <property type="match status" value="1"/>
</dbReference>
<name>A0ABS7BNY4_9SPHN</name>
<comment type="caution">
    <text evidence="3">The sequence shown here is derived from an EMBL/GenBank/DDBJ whole genome shotgun (WGS) entry which is preliminary data.</text>
</comment>
<feature type="signal peptide" evidence="2">
    <location>
        <begin position="1"/>
        <end position="25"/>
    </location>
</feature>
<comment type="similarity">
    <text evidence="1">Belongs to the outer membrane factor (OMF) (TC 1.B.17) family.</text>
</comment>
<gene>
    <name evidence="3" type="ORF">KZ820_11340</name>
</gene>
<protein>
    <submittedName>
        <fullName evidence="3">TolC family protein</fullName>
    </submittedName>
</protein>
<sequence length="426" mass="45787">MRRIALAMLGCLSLPALASASPAMAQTVAAPAVSLDALARDVVANNPERQYYERQIATARVEQQAASRWANPEAVVEFGQRRAQDVTSGALTGEGVTYAVSVVQPIEFGGRIALRRAIAERQLGLAELGLRQFDATLTARARSLGYGLFAADEKAAAARTVATRMRTLARVIVSRDPAGPSPVLEATALEAGAVSAERTAAAADADANSILYELNQLRAQPFAARLRVVRPDMGLPALPAGPTLAAAAGENNFELRAFRAQLEQQGLRVDLARKARVPVVSVGPYYDRARSDIRETNYGVRLSTSIPLWNRQAGEVAAEQGRQAQANATLVSAERRVAREVFDQSAQYEAKRAALARWDDEAPRRFAAAAADADRNYRLGAIPLATYTQMQQAYVDATTAVLDTRREAIEALLQLRALNGGDALPR</sequence>
<evidence type="ECO:0000313" key="4">
    <source>
        <dbReference type="Proteomes" id="UP000759103"/>
    </source>
</evidence>
<evidence type="ECO:0000313" key="3">
    <source>
        <dbReference type="EMBL" id="MBW6531329.1"/>
    </source>
</evidence>
<evidence type="ECO:0000256" key="1">
    <source>
        <dbReference type="ARBA" id="ARBA00007613"/>
    </source>
</evidence>